<reference evidence="1" key="1">
    <citation type="submission" date="2020-06" db="EMBL/GenBank/DDBJ databases">
        <authorList>
            <person name="Li T."/>
            <person name="Hu X."/>
            <person name="Zhang T."/>
            <person name="Song X."/>
            <person name="Zhang H."/>
            <person name="Dai N."/>
            <person name="Sheng W."/>
            <person name="Hou X."/>
            <person name="Wei L."/>
        </authorList>
    </citation>
    <scope>NUCLEOTIDE SEQUENCE</scope>
    <source>
        <strain evidence="1">KEN8</strain>
        <tissue evidence="1">Leaf</tissue>
    </source>
</reference>
<accession>A0AAW2JML4</accession>
<dbReference type="EMBL" id="JACGWM010001039">
    <property type="protein sequence ID" value="KAL0295431.1"/>
    <property type="molecule type" value="Genomic_DNA"/>
</dbReference>
<comment type="caution">
    <text evidence="1">The sequence shown here is derived from an EMBL/GenBank/DDBJ whole genome shotgun (WGS) entry which is preliminary data.</text>
</comment>
<gene>
    <name evidence="1" type="ORF">Scaly_3103900</name>
</gene>
<evidence type="ECO:0008006" key="2">
    <source>
        <dbReference type="Google" id="ProtNLM"/>
    </source>
</evidence>
<evidence type="ECO:0000313" key="1">
    <source>
        <dbReference type="EMBL" id="KAL0295431.1"/>
    </source>
</evidence>
<name>A0AAW2JML4_9LAMI</name>
<dbReference type="AlphaFoldDB" id="A0AAW2JML4"/>
<proteinExistence type="predicted"/>
<protein>
    <recommendedName>
        <fullName evidence="2">Reverse transcriptase zinc-binding domain-containing protein</fullName>
    </recommendedName>
</protein>
<organism evidence="1">
    <name type="scientific">Sesamum calycinum</name>
    <dbReference type="NCBI Taxonomy" id="2727403"/>
    <lineage>
        <taxon>Eukaryota</taxon>
        <taxon>Viridiplantae</taxon>
        <taxon>Streptophyta</taxon>
        <taxon>Embryophyta</taxon>
        <taxon>Tracheophyta</taxon>
        <taxon>Spermatophyta</taxon>
        <taxon>Magnoliopsida</taxon>
        <taxon>eudicotyledons</taxon>
        <taxon>Gunneridae</taxon>
        <taxon>Pentapetalae</taxon>
        <taxon>asterids</taxon>
        <taxon>lamiids</taxon>
        <taxon>Lamiales</taxon>
        <taxon>Pedaliaceae</taxon>
        <taxon>Sesamum</taxon>
    </lineage>
</organism>
<reference evidence="1" key="2">
    <citation type="journal article" date="2024" name="Plant">
        <title>Genomic evolution and insights into agronomic trait innovations of Sesamum species.</title>
        <authorList>
            <person name="Miao H."/>
            <person name="Wang L."/>
            <person name="Qu L."/>
            <person name="Liu H."/>
            <person name="Sun Y."/>
            <person name="Le M."/>
            <person name="Wang Q."/>
            <person name="Wei S."/>
            <person name="Zheng Y."/>
            <person name="Lin W."/>
            <person name="Duan Y."/>
            <person name="Cao H."/>
            <person name="Xiong S."/>
            <person name="Wang X."/>
            <person name="Wei L."/>
            <person name="Li C."/>
            <person name="Ma Q."/>
            <person name="Ju M."/>
            <person name="Zhao R."/>
            <person name="Li G."/>
            <person name="Mu C."/>
            <person name="Tian Q."/>
            <person name="Mei H."/>
            <person name="Zhang T."/>
            <person name="Gao T."/>
            <person name="Zhang H."/>
        </authorList>
    </citation>
    <scope>NUCLEOTIDE SEQUENCE</scope>
    <source>
        <strain evidence="1">KEN8</strain>
    </source>
</reference>
<sequence>MLKLRPLLQRGVVYKVGDGSSFNLWQDIWHDRGPLCLTYPRGPAVTGLPLSSTVSSVLQRNSWCWPASTDTDIAEIISQLSPTYPTATDTICWRSTSGTYTIKSAIILIQPPTGSLARSSSRCLTILKNKIKFQWPYLEWQRGITWASKRWRGNHLVNAAHRATLAALVYRLWAERNNRLFTATSASAEITCKKVLEDVRMRIMVADISLSLQTRNLYRIGI</sequence>